<accession>A0A3P8B4Q4</accession>
<dbReference type="GO" id="GO:0140359">
    <property type="term" value="F:ABC-type transporter activity"/>
    <property type="evidence" value="ECO:0007669"/>
    <property type="project" value="InterPro"/>
</dbReference>
<dbReference type="InterPro" id="IPR027417">
    <property type="entry name" value="P-loop_NTPase"/>
</dbReference>
<dbReference type="GO" id="GO:0005319">
    <property type="term" value="F:lipid transporter activity"/>
    <property type="evidence" value="ECO:0007669"/>
    <property type="project" value="TreeGrafter"/>
</dbReference>
<dbReference type="Proteomes" id="UP000050761">
    <property type="component" value="Unassembled WGS sequence"/>
</dbReference>
<name>A0A183GCM1_HELPZ</name>
<gene>
    <name evidence="2" type="ORF">HPBE_LOCUS19924</name>
</gene>
<dbReference type="Gene3D" id="3.40.50.300">
    <property type="entry name" value="P-loop containing nucleotide triphosphate hydrolases"/>
    <property type="match status" value="1"/>
</dbReference>
<dbReference type="WBParaSite" id="HPBE_0001992501-mRNA-1">
    <property type="protein sequence ID" value="HPBE_0001992501-mRNA-1"/>
    <property type="gene ID" value="HPBE_0001992501"/>
</dbReference>
<dbReference type="PANTHER" id="PTHR19229">
    <property type="entry name" value="ATP-BINDING CASSETTE TRANSPORTER SUBFAMILY A ABCA"/>
    <property type="match status" value="1"/>
</dbReference>
<dbReference type="Pfam" id="PF00005">
    <property type="entry name" value="ABC_tran"/>
    <property type="match status" value="1"/>
</dbReference>
<accession>A0A183GCM1</accession>
<dbReference type="InterPro" id="IPR026082">
    <property type="entry name" value="ABCA"/>
</dbReference>
<dbReference type="GO" id="GO:0016020">
    <property type="term" value="C:membrane"/>
    <property type="evidence" value="ECO:0007669"/>
    <property type="project" value="InterPro"/>
</dbReference>
<dbReference type="SUPFAM" id="SSF52540">
    <property type="entry name" value="P-loop containing nucleoside triphosphate hydrolases"/>
    <property type="match status" value="1"/>
</dbReference>
<dbReference type="EMBL" id="UZAH01031725">
    <property type="protein sequence ID" value="VDP17421.1"/>
    <property type="molecule type" value="Genomic_DNA"/>
</dbReference>
<reference evidence="4" key="2">
    <citation type="submission" date="2019-09" db="UniProtKB">
        <authorList>
            <consortium name="WormBaseParasite"/>
        </authorList>
    </citation>
    <scope>IDENTIFICATION</scope>
</reference>
<organism evidence="3 4">
    <name type="scientific">Heligmosomoides polygyrus</name>
    <name type="common">Parasitic roundworm</name>
    <dbReference type="NCBI Taxonomy" id="6339"/>
    <lineage>
        <taxon>Eukaryota</taxon>
        <taxon>Metazoa</taxon>
        <taxon>Ecdysozoa</taxon>
        <taxon>Nematoda</taxon>
        <taxon>Chromadorea</taxon>
        <taxon>Rhabditida</taxon>
        <taxon>Rhabditina</taxon>
        <taxon>Rhabditomorpha</taxon>
        <taxon>Strongyloidea</taxon>
        <taxon>Heligmosomidae</taxon>
        <taxon>Heligmosomoides</taxon>
    </lineage>
</organism>
<evidence type="ECO:0000313" key="3">
    <source>
        <dbReference type="Proteomes" id="UP000050761"/>
    </source>
</evidence>
<dbReference type="GO" id="GO:0005524">
    <property type="term" value="F:ATP binding"/>
    <property type="evidence" value="ECO:0007669"/>
    <property type="project" value="InterPro"/>
</dbReference>
<evidence type="ECO:0000313" key="4">
    <source>
        <dbReference type="WBParaSite" id="HPBE_0001992501-mRNA-1"/>
    </source>
</evidence>
<dbReference type="GO" id="GO:0016887">
    <property type="term" value="F:ATP hydrolysis activity"/>
    <property type="evidence" value="ECO:0007669"/>
    <property type="project" value="InterPro"/>
</dbReference>
<feature type="domain" description="ABC transporter" evidence="1">
    <location>
        <begin position="2"/>
        <end position="223"/>
    </location>
</feature>
<sequence>MPPTQGLTKYYGKTCVLKGTTYGVRYSDCFGLVGASGAGKTTTFAIITGSTLPNSGLAILGNRPVHGNAIVGYCPQFDSLLGCLSAFQNMEIVAGLVGQLRRFSYTPSISLSYTISLEHCCTYVCGGQKRRISVGVAMLSLSPCLILDEPTAGIDPEARRDVWKLLDGELDEGRSLLLSSHSMEECEAHCSRIGVLCRGRLIAIGDSQTLKNRFKILEPCFFSSFCFNSG</sequence>
<dbReference type="PANTHER" id="PTHR19229:SF271">
    <property type="entry name" value="ABC TRANSPORTER CED-7"/>
    <property type="match status" value="1"/>
</dbReference>
<dbReference type="AlphaFoldDB" id="A0A183GCM1"/>
<protein>
    <submittedName>
        <fullName evidence="4">ABC transporter domain-containing protein</fullName>
    </submittedName>
</protein>
<dbReference type="PROSITE" id="PS50893">
    <property type="entry name" value="ABC_TRANSPORTER_2"/>
    <property type="match status" value="1"/>
</dbReference>
<dbReference type="OrthoDB" id="10255969at2759"/>
<dbReference type="InterPro" id="IPR003439">
    <property type="entry name" value="ABC_transporter-like_ATP-bd"/>
</dbReference>
<evidence type="ECO:0000259" key="1">
    <source>
        <dbReference type="PROSITE" id="PS50893"/>
    </source>
</evidence>
<reference evidence="2 3" key="1">
    <citation type="submission" date="2018-11" db="EMBL/GenBank/DDBJ databases">
        <authorList>
            <consortium name="Pathogen Informatics"/>
        </authorList>
    </citation>
    <scope>NUCLEOTIDE SEQUENCE [LARGE SCALE GENOMIC DNA]</scope>
</reference>
<proteinExistence type="predicted"/>
<keyword evidence="3" id="KW-1185">Reference proteome</keyword>
<evidence type="ECO:0000313" key="2">
    <source>
        <dbReference type="EMBL" id="VDP17421.1"/>
    </source>
</evidence>